<dbReference type="AlphaFoldDB" id="A0A8K0JM59"/>
<dbReference type="InterPro" id="IPR008942">
    <property type="entry name" value="ENTH_VHS"/>
</dbReference>
<dbReference type="PROSITE" id="PS51391">
    <property type="entry name" value="CID"/>
    <property type="match status" value="1"/>
</dbReference>
<evidence type="ECO:0000313" key="3">
    <source>
        <dbReference type="EMBL" id="KAG7539642.1"/>
    </source>
</evidence>
<organism evidence="3 4">
    <name type="scientific">Filobasidium floriforme</name>
    <dbReference type="NCBI Taxonomy" id="5210"/>
    <lineage>
        <taxon>Eukaryota</taxon>
        <taxon>Fungi</taxon>
        <taxon>Dikarya</taxon>
        <taxon>Basidiomycota</taxon>
        <taxon>Agaricomycotina</taxon>
        <taxon>Tremellomycetes</taxon>
        <taxon>Filobasidiales</taxon>
        <taxon>Filobasidiaceae</taxon>
        <taxon>Filobasidium</taxon>
    </lineage>
</organism>
<dbReference type="Pfam" id="PF04818">
    <property type="entry name" value="CID"/>
    <property type="match status" value="1"/>
</dbReference>
<evidence type="ECO:0000259" key="2">
    <source>
        <dbReference type="PROSITE" id="PS51391"/>
    </source>
</evidence>
<keyword evidence="4" id="KW-1185">Reference proteome</keyword>
<reference evidence="3" key="1">
    <citation type="submission" date="2020-04" db="EMBL/GenBank/DDBJ databases">
        <title>Analysis of mating type loci in Filobasidium floriforme.</title>
        <authorList>
            <person name="Nowrousian M."/>
        </authorList>
    </citation>
    <scope>NUCLEOTIDE SEQUENCE</scope>
    <source>
        <strain evidence="3">CBS 6242</strain>
    </source>
</reference>
<feature type="region of interest" description="Disordered" evidence="1">
    <location>
        <begin position="167"/>
        <end position="196"/>
    </location>
</feature>
<dbReference type="EMBL" id="JABELV010000063">
    <property type="protein sequence ID" value="KAG7539642.1"/>
    <property type="molecule type" value="Genomic_DNA"/>
</dbReference>
<evidence type="ECO:0000256" key="1">
    <source>
        <dbReference type="SAM" id="MobiDB-lite"/>
    </source>
</evidence>
<name>A0A8K0JM59_9TREE</name>
<proteinExistence type="predicted"/>
<accession>A0A8K0JM59</accession>
<dbReference type="OrthoDB" id="79367at2759"/>
<dbReference type="Gene3D" id="1.25.40.90">
    <property type="match status" value="1"/>
</dbReference>
<sequence>MSEKKSTIDDFTVLLKQTVEAKRLSGGKVQEIVQTGVKFLKDDLTLLTTLYKTHKSLPPRSSAKISSLYILDSLCRGVYKLKDKDKNKDGDGKTAGLARGFLSKVEGILEGWARDMCEGWSEGREKMIKILDIWTKSQTFSPAALARVQGIIDQTALTGTSNTAATGTSTGVSSANNGLQSTTPPGSPPNAKTVGRENGVVAMDGPAAGATRGTGEYPSRSLSFLLLLSVRVPVDLAQVVRVGPG</sequence>
<gene>
    <name evidence="3" type="ORF">FFLO_03441</name>
</gene>
<dbReference type="Proteomes" id="UP000812966">
    <property type="component" value="Unassembled WGS sequence"/>
</dbReference>
<feature type="domain" description="CID" evidence="2">
    <location>
        <begin position="3"/>
        <end position="156"/>
    </location>
</feature>
<protein>
    <recommendedName>
        <fullName evidence="2">CID domain-containing protein</fullName>
    </recommendedName>
</protein>
<evidence type="ECO:0000313" key="4">
    <source>
        <dbReference type="Proteomes" id="UP000812966"/>
    </source>
</evidence>
<dbReference type="InterPro" id="IPR006569">
    <property type="entry name" value="CID_dom"/>
</dbReference>
<comment type="caution">
    <text evidence="3">The sequence shown here is derived from an EMBL/GenBank/DDBJ whole genome shotgun (WGS) entry which is preliminary data.</text>
</comment>
<feature type="compositionally biased region" description="Low complexity" evidence="1">
    <location>
        <begin position="167"/>
        <end position="178"/>
    </location>
</feature>